<dbReference type="PANTHER" id="PTHR38765:SF1">
    <property type="entry name" value="DUF484 DOMAIN-CONTAINING PROTEIN"/>
    <property type="match status" value="1"/>
</dbReference>
<dbReference type="PANTHER" id="PTHR38765">
    <property type="entry name" value="DUF484 DOMAIN-CONTAINING PROTEIN"/>
    <property type="match status" value="1"/>
</dbReference>
<dbReference type="InterPro" id="IPR029016">
    <property type="entry name" value="GAF-like_dom_sf"/>
</dbReference>
<dbReference type="InterPro" id="IPR007435">
    <property type="entry name" value="DUF484"/>
</dbReference>
<reference evidence="2" key="1">
    <citation type="submission" date="2013-01" db="EMBL/GenBank/DDBJ databases">
        <title>Genome draft of Hydrogenophaga taeniospiralis 2K1.</title>
        <authorList>
            <person name="Gomila M."/>
            <person name="Lalucat J."/>
        </authorList>
    </citation>
    <scope>NUCLEOTIDE SEQUENCE</scope>
    <source>
        <strain evidence="2">CCUG 15921</strain>
    </source>
</reference>
<proteinExistence type="predicted"/>
<comment type="caution">
    <text evidence="2">The sequence shown here is derived from an EMBL/GenBank/DDBJ whole genome shotgun (WGS) entry which is preliminary data.</text>
</comment>
<name>A0A9X4S8U0_9BURK</name>
<sequence>MTPNTIPPITEDDIANYLANTPDFFVRHASLLGTVQLTSPHGSRAVSLQERQAELLRDKIKGLEQKAVEMIRHGNENSAIADKLQRWTTELLLTRDPRELPWVVVREIASQFQVPQVAVKVWGVSPEFAGEPYAQGASEDVMAFAASLTLPYCGGNPGLEAAQWLDDPKAVASLALIPLRSVAEPQAFGLLVLASNDEQRFAADMGTSFLERIGELTSAALSRLRPEF</sequence>
<dbReference type="OrthoDB" id="8525200at2"/>
<dbReference type="Pfam" id="PF04340">
    <property type="entry name" value="DUF484"/>
    <property type="match status" value="1"/>
</dbReference>
<dbReference type="Proteomes" id="UP001152876">
    <property type="component" value="Unassembled WGS sequence"/>
</dbReference>
<evidence type="ECO:0000256" key="1">
    <source>
        <dbReference type="SAM" id="Coils"/>
    </source>
</evidence>
<evidence type="ECO:0000313" key="2">
    <source>
        <dbReference type="EMBL" id="MDG5976817.1"/>
    </source>
</evidence>
<dbReference type="Gene3D" id="3.30.450.40">
    <property type="match status" value="1"/>
</dbReference>
<evidence type="ECO:0008006" key="4">
    <source>
        <dbReference type="Google" id="ProtNLM"/>
    </source>
</evidence>
<keyword evidence="1" id="KW-0175">Coiled coil</keyword>
<evidence type="ECO:0000313" key="3">
    <source>
        <dbReference type="Proteomes" id="UP001152876"/>
    </source>
</evidence>
<protein>
    <recommendedName>
        <fullName evidence="4">DUF484 domain-containing protein</fullName>
    </recommendedName>
</protein>
<organism evidence="2 3">
    <name type="scientific">Hydrogenophaga taeniospiralis CCUG 15921</name>
    <dbReference type="NCBI Taxonomy" id="1281780"/>
    <lineage>
        <taxon>Bacteria</taxon>
        <taxon>Pseudomonadati</taxon>
        <taxon>Pseudomonadota</taxon>
        <taxon>Betaproteobacteria</taxon>
        <taxon>Burkholderiales</taxon>
        <taxon>Comamonadaceae</taxon>
        <taxon>Hydrogenophaga</taxon>
    </lineage>
</organism>
<accession>A0A9X4S8U0</accession>
<dbReference type="RefSeq" id="WP_068167350.1">
    <property type="nucleotide sequence ID" value="NZ_AOGK01000014.1"/>
</dbReference>
<feature type="coiled-coil region" evidence="1">
    <location>
        <begin position="46"/>
        <end position="73"/>
    </location>
</feature>
<dbReference type="EMBL" id="AOGK01000014">
    <property type="protein sequence ID" value="MDG5976817.1"/>
    <property type="molecule type" value="Genomic_DNA"/>
</dbReference>
<gene>
    <name evidence="2" type="ORF">H010_16234</name>
</gene>
<keyword evidence="3" id="KW-1185">Reference proteome</keyword>
<dbReference type="AlphaFoldDB" id="A0A9X4S8U0"/>